<protein>
    <submittedName>
        <fullName evidence="1">Uncharacterized protein</fullName>
    </submittedName>
</protein>
<name>A0A6A4NYZ5_LUPAL</name>
<keyword evidence="2" id="KW-1185">Reference proteome</keyword>
<organism evidence="1 2">
    <name type="scientific">Lupinus albus</name>
    <name type="common">White lupine</name>
    <name type="synonym">Lupinus termis</name>
    <dbReference type="NCBI Taxonomy" id="3870"/>
    <lineage>
        <taxon>Eukaryota</taxon>
        <taxon>Viridiplantae</taxon>
        <taxon>Streptophyta</taxon>
        <taxon>Embryophyta</taxon>
        <taxon>Tracheophyta</taxon>
        <taxon>Spermatophyta</taxon>
        <taxon>Magnoliopsida</taxon>
        <taxon>eudicotyledons</taxon>
        <taxon>Gunneridae</taxon>
        <taxon>Pentapetalae</taxon>
        <taxon>rosids</taxon>
        <taxon>fabids</taxon>
        <taxon>Fabales</taxon>
        <taxon>Fabaceae</taxon>
        <taxon>Papilionoideae</taxon>
        <taxon>50 kb inversion clade</taxon>
        <taxon>genistoids sensu lato</taxon>
        <taxon>core genistoids</taxon>
        <taxon>Genisteae</taxon>
        <taxon>Lupinus</taxon>
    </lineage>
</organism>
<dbReference type="AlphaFoldDB" id="A0A6A4NYZ5"/>
<dbReference type="InterPro" id="IPR004242">
    <property type="entry name" value="Transposase_21"/>
</dbReference>
<evidence type="ECO:0000313" key="1">
    <source>
        <dbReference type="EMBL" id="KAE9594381.1"/>
    </source>
</evidence>
<reference evidence="2" key="1">
    <citation type="journal article" date="2020" name="Nat. Commun.">
        <title>Genome sequence of the cluster root forming white lupin.</title>
        <authorList>
            <person name="Hufnagel B."/>
            <person name="Marques A."/>
            <person name="Soriano A."/>
            <person name="Marques L."/>
            <person name="Divol F."/>
            <person name="Doumas P."/>
            <person name="Sallet E."/>
            <person name="Mancinotti D."/>
            <person name="Carrere S."/>
            <person name="Marande W."/>
            <person name="Arribat S."/>
            <person name="Keller J."/>
            <person name="Huneau C."/>
            <person name="Blein T."/>
            <person name="Aime D."/>
            <person name="Laguerre M."/>
            <person name="Taylor J."/>
            <person name="Schubert V."/>
            <person name="Nelson M."/>
            <person name="Geu-Flores F."/>
            <person name="Crespi M."/>
            <person name="Gallardo-Guerrero K."/>
            <person name="Delaux P.-M."/>
            <person name="Salse J."/>
            <person name="Berges H."/>
            <person name="Guyot R."/>
            <person name="Gouzy J."/>
            <person name="Peret B."/>
        </authorList>
    </citation>
    <scope>NUCLEOTIDE SEQUENCE [LARGE SCALE GENOMIC DNA]</scope>
    <source>
        <strain evidence="2">cv. Amiga</strain>
    </source>
</reference>
<gene>
    <name evidence="1" type="ORF">Lalb_Chr18g0053181</name>
</gene>
<sequence>MFGIVNDFTAYDNPSRCSVKGYFAYPICEDNTHSMRSEHYIKNGFLGNHKFLI</sequence>
<dbReference type="Pfam" id="PF02992">
    <property type="entry name" value="Transposase_21"/>
    <property type="match status" value="1"/>
</dbReference>
<dbReference type="Proteomes" id="UP000447434">
    <property type="component" value="Chromosome 18"/>
</dbReference>
<comment type="caution">
    <text evidence="1">The sequence shown here is derived from an EMBL/GenBank/DDBJ whole genome shotgun (WGS) entry which is preliminary data.</text>
</comment>
<dbReference type="EMBL" id="WOCE01000018">
    <property type="protein sequence ID" value="KAE9594381.1"/>
    <property type="molecule type" value="Genomic_DNA"/>
</dbReference>
<evidence type="ECO:0000313" key="2">
    <source>
        <dbReference type="Proteomes" id="UP000447434"/>
    </source>
</evidence>
<accession>A0A6A4NYZ5</accession>
<proteinExistence type="predicted"/>
<dbReference type="OrthoDB" id="1933987at2759"/>